<dbReference type="RefSeq" id="WP_190442752.1">
    <property type="nucleotide sequence ID" value="NZ_JAMPKM010000039.1"/>
</dbReference>
<dbReference type="Proteomes" id="UP001464891">
    <property type="component" value="Unassembled WGS sequence"/>
</dbReference>
<keyword evidence="2" id="KW-1185">Reference proteome</keyword>
<sequence length="49" mass="5684">MTSKSSFLTQAQRAHRRLTWVERWDRDAATHAVSHWQVSLFGISSNVLD</sequence>
<dbReference type="EMBL" id="JAMPKM010000039">
    <property type="protein sequence ID" value="MEP0820689.1"/>
    <property type="molecule type" value="Genomic_DNA"/>
</dbReference>
<organism evidence="1 2">
    <name type="scientific">Trichocoleus desertorum GB2-A4</name>
    <dbReference type="NCBI Taxonomy" id="2933944"/>
    <lineage>
        <taxon>Bacteria</taxon>
        <taxon>Bacillati</taxon>
        <taxon>Cyanobacteriota</taxon>
        <taxon>Cyanophyceae</taxon>
        <taxon>Leptolyngbyales</taxon>
        <taxon>Trichocoleusaceae</taxon>
        <taxon>Trichocoleus</taxon>
    </lineage>
</organism>
<evidence type="ECO:0000313" key="2">
    <source>
        <dbReference type="Proteomes" id="UP001464891"/>
    </source>
</evidence>
<proteinExistence type="predicted"/>
<reference evidence="1 2" key="1">
    <citation type="submission" date="2022-04" db="EMBL/GenBank/DDBJ databases">
        <title>Positive selection, recombination, and allopatry shape intraspecific diversity of widespread and dominant cyanobacteria.</title>
        <authorList>
            <person name="Wei J."/>
            <person name="Shu W."/>
            <person name="Hu C."/>
        </authorList>
    </citation>
    <scope>NUCLEOTIDE SEQUENCE [LARGE SCALE GENOMIC DNA]</scope>
    <source>
        <strain evidence="1 2">GB2-A4</strain>
    </source>
</reference>
<accession>A0ABV0JFX6</accession>
<name>A0ABV0JFX6_9CYAN</name>
<protein>
    <submittedName>
        <fullName evidence="1">Uncharacterized protein</fullName>
    </submittedName>
</protein>
<evidence type="ECO:0000313" key="1">
    <source>
        <dbReference type="EMBL" id="MEP0820689.1"/>
    </source>
</evidence>
<comment type="caution">
    <text evidence="1">The sequence shown here is derived from an EMBL/GenBank/DDBJ whole genome shotgun (WGS) entry which is preliminary data.</text>
</comment>
<gene>
    <name evidence="1" type="ORF">NC998_26730</name>
</gene>